<feature type="transmembrane region" description="Helical" evidence="5">
    <location>
        <begin position="108"/>
        <end position="133"/>
    </location>
</feature>
<evidence type="ECO:0000256" key="1">
    <source>
        <dbReference type="ARBA" id="ARBA00004141"/>
    </source>
</evidence>
<keyword evidence="2 5" id="KW-0812">Transmembrane</keyword>
<feature type="transmembrane region" description="Helical" evidence="5">
    <location>
        <begin position="269"/>
        <end position="292"/>
    </location>
</feature>
<dbReference type="EMBL" id="JAIZAY010000004">
    <property type="protein sequence ID" value="KAJ8044251.1"/>
    <property type="molecule type" value="Genomic_DNA"/>
</dbReference>
<dbReference type="PANTHER" id="PTHR23112">
    <property type="entry name" value="G PROTEIN-COUPLED RECEPTOR 157-RELATED"/>
    <property type="match status" value="1"/>
</dbReference>
<feature type="transmembrane region" description="Helical" evidence="5">
    <location>
        <begin position="79"/>
        <end position="102"/>
    </location>
</feature>
<keyword evidence="4 5" id="KW-0472">Membrane</keyword>
<dbReference type="InterPro" id="IPR017452">
    <property type="entry name" value="GPCR_Rhodpsn_7TM"/>
</dbReference>
<gene>
    <name evidence="7" type="ORF">HOLleu_11657</name>
</gene>
<keyword evidence="8" id="KW-1185">Reference proteome</keyword>
<proteinExistence type="predicted"/>
<dbReference type="PANTHER" id="PTHR23112:SF0">
    <property type="entry name" value="TRANSMEMBRANE PROTEIN 116"/>
    <property type="match status" value="1"/>
</dbReference>
<evidence type="ECO:0000259" key="6">
    <source>
        <dbReference type="PROSITE" id="PS50262"/>
    </source>
</evidence>
<evidence type="ECO:0000256" key="3">
    <source>
        <dbReference type="ARBA" id="ARBA00022989"/>
    </source>
</evidence>
<dbReference type="Proteomes" id="UP001152320">
    <property type="component" value="Chromosome 4"/>
</dbReference>
<comment type="subcellular location">
    <subcellularLocation>
        <location evidence="1">Membrane</location>
        <topology evidence="1">Multi-pass membrane protein</topology>
    </subcellularLocation>
</comment>
<feature type="transmembrane region" description="Helical" evidence="5">
    <location>
        <begin position="45"/>
        <end position="67"/>
    </location>
</feature>
<name>A0A9Q1HGL4_HOLLE</name>
<protein>
    <recommendedName>
        <fullName evidence="6">G-protein coupled receptors family 1 profile domain-containing protein</fullName>
    </recommendedName>
</protein>
<organism evidence="7 8">
    <name type="scientific">Holothuria leucospilota</name>
    <name type="common">Black long sea cucumber</name>
    <name type="synonym">Mertensiothuria leucospilota</name>
    <dbReference type="NCBI Taxonomy" id="206669"/>
    <lineage>
        <taxon>Eukaryota</taxon>
        <taxon>Metazoa</taxon>
        <taxon>Echinodermata</taxon>
        <taxon>Eleutherozoa</taxon>
        <taxon>Echinozoa</taxon>
        <taxon>Holothuroidea</taxon>
        <taxon>Aspidochirotacea</taxon>
        <taxon>Aspidochirotida</taxon>
        <taxon>Holothuriidae</taxon>
        <taxon>Holothuria</taxon>
    </lineage>
</organism>
<feature type="domain" description="G-protein coupled receptors family 1 profile" evidence="6">
    <location>
        <begin position="56"/>
        <end position="324"/>
    </location>
</feature>
<evidence type="ECO:0000313" key="7">
    <source>
        <dbReference type="EMBL" id="KAJ8044251.1"/>
    </source>
</evidence>
<feature type="transmembrane region" description="Helical" evidence="5">
    <location>
        <begin position="304"/>
        <end position="326"/>
    </location>
</feature>
<dbReference type="AlphaFoldDB" id="A0A9Q1HGL4"/>
<dbReference type="Gene3D" id="1.20.1070.10">
    <property type="entry name" value="Rhodopsin 7-helix transmembrane proteins"/>
    <property type="match status" value="1"/>
</dbReference>
<dbReference type="PRINTS" id="PR00237">
    <property type="entry name" value="GPCRRHODOPSN"/>
</dbReference>
<dbReference type="SUPFAM" id="SSF81321">
    <property type="entry name" value="Family A G protein-coupled receptor-like"/>
    <property type="match status" value="1"/>
</dbReference>
<dbReference type="GO" id="GO:0005886">
    <property type="term" value="C:plasma membrane"/>
    <property type="evidence" value="ECO:0007669"/>
    <property type="project" value="TreeGrafter"/>
</dbReference>
<evidence type="ECO:0000313" key="8">
    <source>
        <dbReference type="Proteomes" id="UP001152320"/>
    </source>
</evidence>
<reference evidence="7" key="1">
    <citation type="submission" date="2021-10" db="EMBL/GenBank/DDBJ databases">
        <title>Tropical sea cucumber genome reveals ecological adaptation and Cuvierian tubules defense mechanism.</title>
        <authorList>
            <person name="Chen T."/>
        </authorList>
    </citation>
    <scope>NUCLEOTIDE SEQUENCE</scope>
    <source>
        <strain evidence="7">Nanhai2018</strain>
        <tissue evidence="7">Muscle</tissue>
    </source>
</reference>
<dbReference type="OrthoDB" id="10070607at2759"/>
<sequence length="376" mass="43022">MENYIPSSPHFRIITTNSTTVFPSTHVTITAQCDNDERNWKIVGILQILCASLSFVGALSLICFCIGKKICTSSDVRPLFHLACADLLLAVFLILSSTFFQFRQPCVFFQALAEMFYLMTFLLTANYALNTYVKMKDRYHRKNNLIQLREQKWFGGVLSLGYCLSWLVPGIVMIPAYVVIFSEEKDPCTLCVSLFFRVSSNETSARSIGHTKGWNCYGAILFLSTLLFSLLAIIILYLLTYKVYQTLVCRQNEFTNRQRSGIIELQKRVTLYVFVFLFCWTPAFILAVFEIIRGSPVPAETHLFLYILQSVTAPSQGLLNSLVYGWTRRSFRSNRETSALMKQTYRVYGSNSKRKYPQVPVRNQTTSDGQIFLSDD</sequence>
<comment type="caution">
    <text evidence="7">The sequence shown here is derived from an EMBL/GenBank/DDBJ whole genome shotgun (WGS) entry which is preliminary data.</text>
</comment>
<evidence type="ECO:0000256" key="5">
    <source>
        <dbReference type="SAM" id="Phobius"/>
    </source>
</evidence>
<dbReference type="InterPro" id="IPR000276">
    <property type="entry name" value="GPCR_Rhodpsn"/>
</dbReference>
<feature type="transmembrane region" description="Helical" evidence="5">
    <location>
        <begin position="217"/>
        <end position="240"/>
    </location>
</feature>
<evidence type="ECO:0000256" key="2">
    <source>
        <dbReference type="ARBA" id="ARBA00022692"/>
    </source>
</evidence>
<dbReference type="PROSITE" id="PS50262">
    <property type="entry name" value="G_PROTEIN_RECEP_F1_2"/>
    <property type="match status" value="1"/>
</dbReference>
<keyword evidence="3 5" id="KW-1133">Transmembrane helix</keyword>
<dbReference type="GO" id="GO:0004930">
    <property type="term" value="F:G protein-coupled receptor activity"/>
    <property type="evidence" value="ECO:0007669"/>
    <property type="project" value="InterPro"/>
</dbReference>
<dbReference type="GO" id="GO:0007189">
    <property type="term" value="P:adenylate cyclase-activating G protein-coupled receptor signaling pathway"/>
    <property type="evidence" value="ECO:0007669"/>
    <property type="project" value="TreeGrafter"/>
</dbReference>
<evidence type="ECO:0000256" key="4">
    <source>
        <dbReference type="ARBA" id="ARBA00023136"/>
    </source>
</evidence>
<accession>A0A9Q1HGL4</accession>
<feature type="transmembrane region" description="Helical" evidence="5">
    <location>
        <begin position="153"/>
        <end position="180"/>
    </location>
</feature>